<feature type="region of interest" description="Disordered" evidence="1">
    <location>
        <begin position="1"/>
        <end position="51"/>
    </location>
</feature>
<organism evidence="2">
    <name type="scientific">Arion vulgaris</name>
    <dbReference type="NCBI Taxonomy" id="1028688"/>
    <lineage>
        <taxon>Eukaryota</taxon>
        <taxon>Metazoa</taxon>
        <taxon>Spiralia</taxon>
        <taxon>Lophotrochozoa</taxon>
        <taxon>Mollusca</taxon>
        <taxon>Gastropoda</taxon>
        <taxon>Heterobranchia</taxon>
        <taxon>Euthyneura</taxon>
        <taxon>Panpulmonata</taxon>
        <taxon>Eupulmonata</taxon>
        <taxon>Stylommatophora</taxon>
        <taxon>Helicina</taxon>
        <taxon>Arionoidea</taxon>
        <taxon>Arionidae</taxon>
        <taxon>Arion</taxon>
    </lineage>
</organism>
<evidence type="ECO:0000313" key="2">
    <source>
        <dbReference type="EMBL" id="CEK82165.1"/>
    </source>
</evidence>
<dbReference type="AlphaFoldDB" id="A0A0B7AQG9"/>
<accession>A0A0B7AQG9</accession>
<sequence length="51" mass="5849">MGTFSDMTDENLLGMEGRQQESKGKMEVQFGGKHQNVDRKKRSGRVHPQRT</sequence>
<proteinExistence type="predicted"/>
<feature type="compositionally biased region" description="Basic residues" evidence="1">
    <location>
        <begin position="39"/>
        <end position="51"/>
    </location>
</feature>
<reference evidence="2" key="1">
    <citation type="submission" date="2014-12" db="EMBL/GenBank/DDBJ databases">
        <title>Insight into the proteome of Arion vulgaris.</title>
        <authorList>
            <person name="Aradska J."/>
            <person name="Bulat T."/>
            <person name="Smidak R."/>
            <person name="Sarate P."/>
            <person name="Gangsoo J."/>
            <person name="Sialana F."/>
            <person name="Bilban M."/>
            <person name="Lubec G."/>
        </authorList>
    </citation>
    <scope>NUCLEOTIDE SEQUENCE</scope>
    <source>
        <tissue evidence="2">Skin</tissue>
    </source>
</reference>
<name>A0A0B7AQG9_9EUPU</name>
<protein>
    <submittedName>
        <fullName evidence="2">Uncharacterized protein</fullName>
    </submittedName>
</protein>
<gene>
    <name evidence="2" type="primary">ORF129939</name>
</gene>
<dbReference type="EMBL" id="HACG01035300">
    <property type="protein sequence ID" value="CEK82165.1"/>
    <property type="molecule type" value="Transcribed_RNA"/>
</dbReference>
<evidence type="ECO:0000256" key="1">
    <source>
        <dbReference type="SAM" id="MobiDB-lite"/>
    </source>
</evidence>